<organism evidence="1 2">
    <name type="scientific">Streptomyces echinatus</name>
    <dbReference type="NCBI Taxonomy" id="67293"/>
    <lineage>
        <taxon>Bacteria</taxon>
        <taxon>Bacillati</taxon>
        <taxon>Actinomycetota</taxon>
        <taxon>Actinomycetes</taxon>
        <taxon>Kitasatosporales</taxon>
        <taxon>Streptomycetaceae</taxon>
        <taxon>Streptomyces</taxon>
    </lineage>
</organism>
<evidence type="ECO:0000313" key="2">
    <source>
        <dbReference type="Proteomes" id="UP000585836"/>
    </source>
</evidence>
<keyword evidence="2" id="KW-1185">Reference proteome</keyword>
<evidence type="ECO:0000313" key="1">
    <source>
        <dbReference type="EMBL" id="MBB5932322.1"/>
    </source>
</evidence>
<accession>A0A7W9Q3V9</accession>
<comment type="caution">
    <text evidence="1">The sequence shown here is derived from an EMBL/GenBank/DDBJ whole genome shotgun (WGS) entry which is preliminary data.</text>
</comment>
<sequence>MPSLSTLTDNFNDGVIGPDWGDSYGGANETGGQARVPVVAGGFASYQTGASWTFAGATVFLKLAAVPAASGGSDVSCNMHVTSPTPGTSIGFHYNAVSGMLRIESNTGFWDDNAVEIAYNSTTHRWLRLRESAGTVYWDTSPDGTTWTNRRSAATPAWVVDAVDQCRLDLWAHRDAGTTDYAAYDNVNTLSDGAVWTGAAALTAATTLAAAVKLSAHADSALTADSTLTATPVLSTRATAALAAESSLMADAASSPIPEVAEMSAGRWDLRIEQGSTFMQLFTVSEPADWTWDGWSARSQIRSAPADDGDLLLNLTPYLTVLGPAVRLAIPAAQTEALTRNGVWDLEMVNGSTVVRILQGRAVISPEVTR</sequence>
<name>A0A7W9Q3V9_9ACTN</name>
<proteinExistence type="predicted"/>
<gene>
    <name evidence="1" type="ORF">FHS34_007832</name>
</gene>
<dbReference type="RefSeq" id="WP_184974509.1">
    <property type="nucleotide sequence ID" value="NZ_BAAAWF010000065.1"/>
</dbReference>
<dbReference type="Proteomes" id="UP000585836">
    <property type="component" value="Unassembled WGS sequence"/>
</dbReference>
<protein>
    <submittedName>
        <fullName evidence="1">Uncharacterized protein</fullName>
    </submittedName>
</protein>
<dbReference type="AlphaFoldDB" id="A0A7W9Q3V9"/>
<dbReference type="EMBL" id="JACHJK010000024">
    <property type="protein sequence ID" value="MBB5932322.1"/>
    <property type="molecule type" value="Genomic_DNA"/>
</dbReference>
<reference evidence="1 2" key="1">
    <citation type="submission" date="2020-08" db="EMBL/GenBank/DDBJ databases">
        <title>Genomic Encyclopedia of Type Strains, Phase III (KMG-III): the genomes of soil and plant-associated and newly described type strains.</title>
        <authorList>
            <person name="Whitman W."/>
        </authorList>
    </citation>
    <scope>NUCLEOTIDE SEQUENCE [LARGE SCALE GENOMIC DNA]</scope>
    <source>
        <strain evidence="1 2">CECT 3313</strain>
    </source>
</reference>